<dbReference type="AlphaFoldDB" id="A0A398CKA1"/>
<evidence type="ECO:0000313" key="3">
    <source>
        <dbReference type="Proteomes" id="UP000266340"/>
    </source>
</evidence>
<dbReference type="Gene3D" id="3.40.190.10">
    <property type="entry name" value="Periplasmic binding protein-like II"/>
    <property type="match status" value="1"/>
</dbReference>
<evidence type="ECO:0000256" key="1">
    <source>
        <dbReference type="SAM" id="SignalP"/>
    </source>
</evidence>
<organism evidence="2 3">
    <name type="scientific">Cohnella faecalis</name>
    <dbReference type="NCBI Taxonomy" id="2315694"/>
    <lineage>
        <taxon>Bacteria</taxon>
        <taxon>Bacillati</taxon>
        <taxon>Bacillota</taxon>
        <taxon>Bacilli</taxon>
        <taxon>Bacillales</taxon>
        <taxon>Paenibacillaceae</taxon>
        <taxon>Cohnella</taxon>
    </lineage>
</organism>
<keyword evidence="3" id="KW-1185">Reference proteome</keyword>
<dbReference type="PANTHER" id="PTHR43649">
    <property type="entry name" value="ARABINOSE-BINDING PROTEIN-RELATED"/>
    <property type="match status" value="1"/>
</dbReference>
<dbReference type="InterPro" id="IPR006059">
    <property type="entry name" value="SBP"/>
</dbReference>
<dbReference type="PANTHER" id="PTHR43649:SF12">
    <property type="entry name" value="DIACETYLCHITOBIOSE BINDING PROTEIN DASA"/>
    <property type="match status" value="1"/>
</dbReference>
<dbReference type="Pfam" id="PF01547">
    <property type="entry name" value="SBP_bac_1"/>
    <property type="match status" value="1"/>
</dbReference>
<feature type="signal peptide" evidence="1">
    <location>
        <begin position="1"/>
        <end position="21"/>
    </location>
</feature>
<evidence type="ECO:0000313" key="2">
    <source>
        <dbReference type="EMBL" id="RIE01629.1"/>
    </source>
</evidence>
<accession>A0A398CKA1</accession>
<sequence length="441" mass="49348">MKMKKIGMVLLSVLFTLSVLSACSSNDNNNKESSGQASSSNGSSKDVVKLTFWGGVPAESGPQEIVDTWNKEHPNIQVTYVRYVNDDSGNLKLDTALASGQSVDIFANYTKPLLTKRASSGSALDLSQFNDYNIDEKMGPGAKEWAVDDKYYALPTKRNLHFVWLNKDALDKAGLPVPTDWTLADVEQYAKALKTDTRWGYSTFPFWRDIVTFDGSLAVQGYVKEDGTSNLGVPIVRDALKLNYDMMHTSKVSPPISLIETTKMNLIAEFLGNKLAMLNAGEWVFRDANNLKDYPRDFKVAFAPLPRVTKEQDDFRYLGGLGDAIAINAKSEYKEEAWEFLKWYADGGMLPQASGGRIPASKDADQAKAIELLLGDLKDKYDVESLERILSNDLPTFQVTLPQEVIDLRGDEFDKYYINAQSLDDTINNVVKRHNEYLKRH</sequence>
<protein>
    <submittedName>
        <fullName evidence="2">Extracellular solute-binding protein</fullName>
    </submittedName>
</protein>
<keyword evidence="1" id="KW-0732">Signal</keyword>
<dbReference type="Proteomes" id="UP000266340">
    <property type="component" value="Unassembled WGS sequence"/>
</dbReference>
<reference evidence="2 3" key="1">
    <citation type="submission" date="2018-09" db="EMBL/GenBank/DDBJ databases">
        <title>Cohnella cavernae sp. nov., isolated from a karst cave.</title>
        <authorList>
            <person name="Zhu H."/>
        </authorList>
    </citation>
    <scope>NUCLEOTIDE SEQUENCE [LARGE SCALE GENOMIC DNA]</scope>
    <source>
        <strain evidence="2 3">K2E09-144</strain>
    </source>
</reference>
<dbReference type="EMBL" id="QXJM01000040">
    <property type="protein sequence ID" value="RIE01629.1"/>
    <property type="molecule type" value="Genomic_DNA"/>
</dbReference>
<proteinExistence type="predicted"/>
<gene>
    <name evidence="2" type="ORF">D3H35_25140</name>
</gene>
<dbReference type="PROSITE" id="PS51257">
    <property type="entry name" value="PROKAR_LIPOPROTEIN"/>
    <property type="match status" value="1"/>
</dbReference>
<dbReference type="OrthoDB" id="2643984at2"/>
<feature type="chain" id="PRO_5039326021" evidence="1">
    <location>
        <begin position="22"/>
        <end position="441"/>
    </location>
</feature>
<dbReference type="InterPro" id="IPR050490">
    <property type="entry name" value="Bact_solute-bd_prot1"/>
</dbReference>
<comment type="caution">
    <text evidence="2">The sequence shown here is derived from an EMBL/GenBank/DDBJ whole genome shotgun (WGS) entry which is preliminary data.</text>
</comment>
<name>A0A398CKA1_9BACL</name>
<dbReference type="SUPFAM" id="SSF53850">
    <property type="entry name" value="Periplasmic binding protein-like II"/>
    <property type="match status" value="1"/>
</dbReference>